<dbReference type="SMART" id="SM00387">
    <property type="entry name" value="HATPase_c"/>
    <property type="match status" value="1"/>
</dbReference>
<feature type="domain" description="Histidine kinase" evidence="7">
    <location>
        <begin position="241"/>
        <end position="457"/>
    </location>
</feature>
<dbReference type="EC" id="2.7.13.3" evidence="2"/>
<dbReference type="SMART" id="SM00388">
    <property type="entry name" value="HisKA"/>
    <property type="match status" value="1"/>
</dbReference>
<reference evidence="9 10" key="1">
    <citation type="submission" date="2021-10" db="EMBL/GenBank/DDBJ databases">
        <authorList>
            <person name="Chen M."/>
        </authorList>
    </citation>
    <scope>NUCLEOTIDE SEQUENCE [LARGE SCALE GENOMIC DNA]</scope>
    <source>
        <strain evidence="9 10">H3-26</strain>
    </source>
</reference>
<name>A0ABS8BJF6_9NEIS</name>
<evidence type="ECO:0000256" key="6">
    <source>
        <dbReference type="SAM" id="Phobius"/>
    </source>
</evidence>
<dbReference type="Gene3D" id="3.40.50.2300">
    <property type="match status" value="1"/>
</dbReference>
<keyword evidence="6" id="KW-1133">Transmembrane helix</keyword>
<dbReference type="Gene3D" id="3.30.565.10">
    <property type="entry name" value="Histidine kinase-like ATPase, C-terminal domain"/>
    <property type="match status" value="1"/>
</dbReference>
<dbReference type="CDD" id="cd00082">
    <property type="entry name" value="HisKA"/>
    <property type="match status" value="1"/>
</dbReference>
<dbReference type="SUPFAM" id="SSF47384">
    <property type="entry name" value="Homodimeric domain of signal transducing histidine kinase"/>
    <property type="match status" value="1"/>
</dbReference>
<keyword evidence="6" id="KW-0812">Transmembrane</keyword>
<evidence type="ECO:0000256" key="4">
    <source>
        <dbReference type="ARBA" id="ARBA00023012"/>
    </source>
</evidence>
<dbReference type="RefSeq" id="WP_226763635.1">
    <property type="nucleotide sequence ID" value="NZ_JAJAWG010000002.1"/>
</dbReference>
<protein>
    <recommendedName>
        <fullName evidence="2">histidine kinase</fullName>
        <ecNumber evidence="2">2.7.13.3</ecNumber>
    </recommendedName>
</protein>
<keyword evidence="4" id="KW-0902">Two-component regulatory system</keyword>
<dbReference type="InterPro" id="IPR036890">
    <property type="entry name" value="HATPase_C_sf"/>
</dbReference>
<dbReference type="PANTHER" id="PTHR45339:SF1">
    <property type="entry name" value="HYBRID SIGNAL TRANSDUCTION HISTIDINE KINASE J"/>
    <property type="match status" value="1"/>
</dbReference>
<dbReference type="PROSITE" id="PS50109">
    <property type="entry name" value="HIS_KIN"/>
    <property type="match status" value="1"/>
</dbReference>
<dbReference type="InterPro" id="IPR003594">
    <property type="entry name" value="HATPase_dom"/>
</dbReference>
<dbReference type="EMBL" id="JAJAWG010000002">
    <property type="protein sequence ID" value="MCB5195853.1"/>
    <property type="molecule type" value="Genomic_DNA"/>
</dbReference>
<dbReference type="Pfam" id="PF02518">
    <property type="entry name" value="HATPase_c"/>
    <property type="match status" value="1"/>
</dbReference>
<evidence type="ECO:0000256" key="2">
    <source>
        <dbReference type="ARBA" id="ARBA00012438"/>
    </source>
</evidence>
<dbReference type="InterPro" id="IPR001789">
    <property type="entry name" value="Sig_transdc_resp-reg_receiver"/>
</dbReference>
<dbReference type="InterPro" id="IPR004358">
    <property type="entry name" value="Sig_transdc_His_kin-like_C"/>
</dbReference>
<dbReference type="PROSITE" id="PS50110">
    <property type="entry name" value="RESPONSE_REGULATORY"/>
    <property type="match status" value="1"/>
</dbReference>
<dbReference type="CDD" id="cd16922">
    <property type="entry name" value="HATPase_EvgS-ArcB-TorS-like"/>
    <property type="match status" value="1"/>
</dbReference>
<evidence type="ECO:0000259" key="7">
    <source>
        <dbReference type="PROSITE" id="PS50109"/>
    </source>
</evidence>
<dbReference type="PRINTS" id="PR00344">
    <property type="entry name" value="BCTRLSENSOR"/>
</dbReference>
<comment type="catalytic activity">
    <reaction evidence="1">
        <text>ATP + protein L-histidine = ADP + protein N-phospho-L-histidine.</text>
        <dbReference type="EC" id="2.7.13.3"/>
    </reaction>
</comment>
<dbReference type="InterPro" id="IPR011006">
    <property type="entry name" value="CheY-like_superfamily"/>
</dbReference>
<dbReference type="SUPFAM" id="SSF55874">
    <property type="entry name" value="ATPase domain of HSP90 chaperone/DNA topoisomerase II/histidine kinase"/>
    <property type="match status" value="1"/>
</dbReference>
<keyword evidence="3 5" id="KW-0597">Phosphoprotein</keyword>
<dbReference type="InterPro" id="IPR036097">
    <property type="entry name" value="HisK_dim/P_sf"/>
</dbReference>
<accession>A0ABS8BJF6</accession>
<dbReference type="PANTHER" id="PTHR45339">
    <property type="entry name" value="HYBRID SIGNAL TRANSDUCTION HISTIDINE KINASE J"/>
    <property type="match status" value="1"/>
</dbReference>
<dbReference type="SUPFAM" id="SSF52172">
    <property type="entry name" value="CheY-like"/>
    <property type="match status" value="1"/>
</dbReference>
<proteinExistence type="predicted"/>
<keyword evidence="6" id="KW-0472">Membrane</keyword>
<evidence type="ECO:0000313" key="10">
    <source>
        <dbReference type="Proteomes" id="UP001198034"/>
    </source>
</evidence>
<organism evidence="9 10">
    <name type="scientific">Deefgea salmonis</name>
    <dbReference type="NCBI Taxonomy" id="2875502"/>
    <lineage>
        <taxon>Bacteria</taxon>
        <taxon>Pseudomonadati</taxon>
        <taxon>Pseudomonadota</taxon>
        <taxon>Betaproteobacteria</taxon>
        <taxon>Neisseriales</taxon>
        <taxon>Chitinibacteraceae</taxon>
        <taxon>Deefgea</taxon>
    </lineage>
</organism>
<dbReference type="Pfam" id="PF00072">
    <property type="entry name" value="Response_reg"/>
    <property type="match status" value="1"/>
</dbReference>
<dbReference type="InterPro" id="IPR005467">
    <property type="entry name" value="His_kinase_dom"/>
</dbReference>
<dbReference type="Proteomes" id="UP001198034">
    <property type="component" value="Unassembled WGS sequence"/>
</dbReference>
<gene>
    <name evidence="9" type="ORF">LG219_06060</name>
</gene>
<sequence length="608" mass="68045">MSKKPLGKGPLSIIAAVVLLMIISMMLMLNRQYDILQKSSRIGADNDVWAYAQLGYEYYRLSDQAERLLVDQDALQMKNLRMRYDIFVSRVDVIAKAPYANHETNPQIQNNLNALQKFIAETDRYLGPDVPLKYHRQDIITLRTNLDRQQDIILNMIQFAKDDTLRSAEHYAKTLSEQSKTITSLVLLQLGLTLAFSLLLYRQNRLEHLRSDELEDLNLALAGATQRAELANQSKSIFLANMSHEIRTPMNAVLGMLDVLSTMSLNEQQNDYVITARSSAQHLLALLNDILDLSRLETGQIEFENAPYSPQQLLRECMRLMRMRANEKNIHLTLAVADHLPEWQLGDIVRMRQILLNLLGNAIKFTEKGEVALCVSSNKDDLIFMINDTGIGMTPEGLSRLFKRFQQADNKIARHYGGSGLGLEISLTLIELMHGHIDVQSQFGVGSQFTVLIPRIDCDPPPVAAPSVHYAPQTARLNILAADDNAVNLKVLSAMLKQLGHQVDFAIDGTEALAKVQAKHYDLVLMDGHMPVMDGLEATRQIRRLGGNYAALPIIALSADALAESRSQFLAAGMNDFLAKPILLKTLEHIINKNCQTAPASPVQNDAY</sequence>
<feature type="transmembrane region" description="Helical" evidence="6">
    <location>
        <begin position="12"/>
        <end position="29"/>
    </location>
</feature>
<dbReference type="Gene3D" id="1.10.287.130">
    <property type="match status" value="1"/>
</dbReference>
<evidence type="ECO:0000256" key="1">
    <source>
        <dbReference type="ARBA" id="ARBA00000085"/>
    </source>
</evidence>
<feature type="domain" description="Response regulatory" evidence="8">
    <location>
        <begin position="478"/>
        <end position="595"/>
    </location>
</feature>
<evidence type="ECO:0000256" key="3">
    <source>
        <dbReference type="ARBA" id="ARBA00022553"/>
    </source>
</evidence>
<keyword evidence="10" id="KW-1185">Reference proteome</keyword>
<evidence type="ECO:0000256" key="5">
    <source>
        <dbReference type="PROSITE-ProRule" id="PRU00169"/>
    </source>
</evidence>
<evidence type="ECO:0000259" key="8">
    <source>
        <dbReference type="PROSITE" id="PS50110"/>
    </source>
</evidence>
<feature type="modified residue" description="4-aspartylphosphate" evidence="5">
    <location>
        <position position="527"/>
    </location>
</feature>
<dbReference type="Pfam" id="PF00512">
    <property type="entry name" value="HisKA"/>
    <property type="match status" value="1"/>
</dbReference>
<dbReference type="InterPro" id="IPR003661">
    <property type="entry name" value="HisK_dim/P_dom"/>
</dbReference>
<dbReference type="SMART" id="SM00448">
    <property type="entry name" value="REC"/>
    <property type="match status" value="1"/>
</dbReference>
<evidence type="ECO:0000313" key="9">
    <source>
        <dbReference type="EMBL" id="MCB5195853.1"/>
    </source>
</evidence>
<comment type="caution">
    <text evidence="9">The sequence shown here is derived from an EMBL/GenBank/DDBJ whole genome shotgun (WGS) entry which is preliminary data.</text>
</comment>
<dbReference type="CDD" id="cd17546">
    <property type="entry name" value="REC_hyHK_CKI1_RcsC-like"/>
    <property type="match status" value="1"/>
</dbReference>